<evidence type="ECO:0000256" key="1">
    <source>
        <dbReference type="SAM" id="MobiDB-lite"/>
    </source>
</evidence>
<name>A0A9D8KE15_9DELT</name>
<keyword evidence="2" id="KW-0812">Transmembrane</keyword>
<keyword evidence="2" id="KW-0472">Membrane</keyword>
<accession>A0A9D8KE15</accession>
<comment type="caution">
    <text evidence="3">The sequence shown here is derived from an EMBL/GenBank/DDBJ whole genome shotgun (WGS) entry which is preliminary data.</text>
</comment>
<dbReference type="EMBL" id="JAFGIX010000029">
    <property type="protein sequence ID" value="MBN1572798.1"/>
    <property type="molecule type" value="Genomic_DNA"/>
</dbReference>
<feature type="transmembrane region" description="Helical" evidence="2">
    <location>
        <begin position="17"/>
        <end position="50"/>
    </location>
</feature>
<dbReference type="AlphaFoldDB" id="A0A9D8KE15"/>
<protein>
    <submittedName>
        <fullName evidence="3">Uncharacterized protein</fullName>
    </submittedName>
</protein>
<keyword evidence="2" id="KW-1133">Transmembrane helix</keyword>
<reference evidence="3" key="2">
    <citation type="submission" date="2021-01" db="EMBL/GenBank/DDBJ databases">
        <authorList>
            <person name="Hahn C.R."/>
            <person name="Youssef N.H."/>
            <person name="Elshahed M."/>
        </authorList>
    </citation>
    <scope>NUCLEOTIDE SEQUENCE</scope>
    <source>
        <strain evidence="3">Zod_Metabat.24</strain>
    </source>
</reference>
<reference evidence="3" key="1">
    <citation type="journal article" date="2021" name="Environ. Microbiol.">
        <title>Genomic characterization of three novel Desulfobacterota classes expand the metabolic and phylogenetic diversity of the phylum.</title>
        <authorList>
            <person name="Murphy C.L."/>
            <person name="Biggerstaff J."/>
            <person name="Eichhorn A."/>
            <person name="Ewing E."/>
            <person name="Shahan R."/>
            <person name="Soriano D."/>
            <person name="Stewart S."/>
            <person name="VanMol K."/>
            <person name="Walker R."/>
            <person name="Walters P."/>
            <person name="Elshahed M.S."/>
            <person name="Youssef N.H."/>
        </authorList>
    </citation>
    <scope>NUCLEOTIDE SEQUENCE</scope>
    <source>
        <strain evidence="3">Zod_Metabat.24</strain>
    </source>
</reference>
<gene>
    <name evidence="3" type="ORF">JW984_06330</name>
</gene>
<proteinExistence type="predicted"/>
<evidence type="ECO:0000313" key="3">
    <source>
        <dbReference type="EMBL" id="MBN1572798.1"/>
    </source>
</evidence>
<feature type="region of interest" description="Disordered" evidence="1">
    <location>
        <begin position="63"/>
        <end position="93"/>
    </location>
</feature>
<sequence>MKIDPFRLWSAVGGRKFMALVIACIMELATGGISQNLLFVIITFMGANVVKDVGLNWMERRNEKVHDPGMGDPDPSFDRRDLPPGEDNSEIGE</sequence>
<organism evidence="3 4">
    <name type="scientific">Candidatus Zymogenus saltonus</name>
    <dbReference type="NCBI Taxonomy" id="2844893"/>
    <lineage>
        <taxon>Bacteria</taxon>
        <taxon>Deltaproteobacteria</taxon>
        <taxon>Candidatus Zymogenia</taxon>
        <taxon>Candidatus Zymogeniales</taxon>
        <taxon>Candidatus Zymogenaceae</taxon>
        <taxon>Candidatus Zymogenus</taxon>
    </lineage>
</organism>
<evidence type="ECO:0000313" key="4">
    <source>
        <dbReference type="Proteomes" id="UP000809273"/>
    </source>
</evidence>
<dbReference type="Proteomes" id="UP000809273">
    <property type="component" value="Unassembled WGS sequence"/>
</dbReference>
<evidence type="ECO:0000256" key="2">
    <source>
        <dbReference type="SAM" id="Phobius"/>
    </source>
</evidence>